<protein>
    <submittedName>
        <fullName evidence="1">Uncharacterized protein</fullName>
    </submittedName>
</protein>
<name>A0A8J3F0K1_9BACI</name>
<dbReference type="Proteomes" id="UP000626244">
    <property type="component" value="Unassembled WGS sequence"/>
</dbReference>
<keyword evidence="2" id="KW-1185">Reference proteome</keyword>
<evidence type="ECO:0000313" key="1">
    <source>
        <dbReference type="EMBL" id="GGI16069.1"/>
    </source>
</evidence>
<dbReference type="AlphaFoldDB" id="A0A8J3F0K1"/>
<comment type="caution">
    <text evidence="1">The sequence shown here is derived from an EMBL/GenBank/DDBJ whole genome shotgun (WGS) entry which is preliminary data.</text>
</comment>
<accession>A0A8J3F0K1</accession>
<dbReference type="EMBL" id="BMHB01000002">
    <property type="protein sequence ID" value="GGI16069.1"/>
    <property type="molecule type" value="Genomic_DNA"/>
</dbReference>
<sequence>MLEYLDSQYIFVNILKYHVDLCNNFNQFVIDLLKIISYSTKGNYKKEPQIA</sequence>
<reference evidence="2" key="1">
    <citation type="journal article" date="2019" name="Int. J. Syst. Evol. Microbiol.">
        <title>The Global Catalogue of Microorganisms (GCM) 10K type strain sequencing project: providing services to taxonomists for standard genome sequencing and annotation.</title>
        <authorList>
            <consortium name="The Broad Institute Genomics Platform"/>
            <consortium name="The Broad Institute Genome Sequencing Center for Infectious Disease"/>
            <person name="Wu L."/>
            <person name="Ma J."/>
        </authorList>
    </citation>
    <scope>NUCLEOTIDE SEQUENCE [LARGE SCALE GENOMIC DNA]</scope>
    <source>
        <strain evidence="2">CGMCC 1.14993</strain>
    </source>
</reference>
<gene>
    <name evidence="1" type="ORF">GCM10007380_31120</name>
</gene>
<organism evidence="1 2">
    <name type="scientific">Gottfriedia solisilvae</name>
    <dbReference type="NCBI Taxonomy" id="1516104"/>
    <lineage>
        <taxon>Bacteria</taxon>
        <taxon>Bacillati</taxon>
        <taxon>Bacillota</taxon>
        <taxon>Bacilli</taxon>
        <taxon>Bacillales</taxon>
        <taxon>Bacillaceae</taxon>
        <taxon>Gottfriedia</taxon>
    </lineage>
</organism>
<proteinExistence type="predicted"/>
<evidence type="ECO:0000313" key="2">
    <source>
        <dbReference type="Proteomes" id="UP000626244"/>
    </source>
</evidence>